<feature type="repeat" description="TPR" evidence="3">
    <location>
        <begin position="495"/>
        <end position="528"/>
    </location>
</feature>
<dbReference type="Pfam" id="PF13432">
    <property type="entry name" value="TPR_16"/>
    <property type="match status" value="4"/>
</dbReference>
<evidence type="ECO:0000256" key="1">
    <source>
        <dbReference type="ARBA" id="ARBA00022737"/>
    </source>
</evidence>
<dbReference type="EMBL" id="CP009788">
    <property type="protein sequence ID" value="AJE03488.1"/>
    <property type="molecule type" value="Genomic_DNA"/>
</dbReference>
<feature type="repeat" description="TPR" evidence="3">
    <location>
        <begin position="595"/>
        <end position="628"/>
    </location>
</feature>
<dbReference type="Pfam" id="PF14559">
    <property type="entry name" value="TPR_19"/>
    <property type="match status" value="4"/>
</dbReference>
<dbReference type="Gene3D" id="1.25.40.10">
    <property type="entry name" value="Tetratricopeptide repeat domain"/>
    <property type="match status" value="3"/>
</dbReference>
<evidence type="ECO:0000313" key="4">
    <source>
        <dbReference type="EMBL" id="AJE03488.1"/>
    </source>
</evidence>
<keyword evidence="5" id="KW-1185">Reference proteome</keyword>
<accession>A0A0B5B9T8</accession>
<evidence type="ECO:0000313" key="5">
    <source>
        <dbReference type="Proteomes" id="UP000057609"/>
    </source>
</evidence>
<dbReference type="InterPro" id="IPR014266">
    <property type="entry name" value="PEP-CTERM_TPR_PrsT"/>
</dbReference>
<keyword evidence="2 3" id="KW-0802">TPR repeat</keyword>
<feature type="repeat" description="TPR" evidence="3">
    <location>
        <begin position="359"/>
        <end position="392"/>
    </location>
</feature>
<evidence type="ECO:0000256" key="3">
    <source>
        <dbReference type="PROSITE-ProRule" id="PRU00339"/>
    </source>
</evidence>
<dbReference type="Proteomes" id="UP000057609">
    <property type="component" value="Chromosome"/>
</dbReference>
<feature type="repeat" description="TPR" evidence="3">
    <location>
        <begin position="695"/>
        <end position="728"/>
    </location>
</feature>
<dbReference type="KEGG" id="gpi:GPICK_09125"/>
<dbReference type="STRING" id="345632.GPICK_09125"/>
<keyword evidence="1" id="KW-0677">Repeat</keyword>
<feature type="repeat" description="TPR" evidence="3">
    <location>
        <begin position="291"/>
        <end position="324"/>
    </location>
</feature>
<dbReference type="HOGENOM" id="CLU_007251_0_1_7"/>
<dbReference type="InterPro" id="IPR011990">
    <property type="entry name" value="TPR-like_helical_dom_sf"/>
</dbReference>
<sequence>MVFALVFLVSAGCGGKSKDQLYAEGVKQLAGGNPNGAIVLFKSVLDKDQNFLDARFQLAKAYVSIGKYEQAEKEFLKVRKQNPSRSDVALELARGYNASGSVDKAIRELQQYVKSQGASAEAQELLGTSYALKGMQAESERCLREALRMEPGRANAKLQLAGVLMESGAVREKEARALIDEILRAEPRNSRAYSLLASFEVFLGNRGRALELYRKQAELAPTDPAPRYREGIIHIESGDLGKADQLAETMIQQFPQRGEGYRLKGLVAYQKKSYADAITALQTSVKYSPAIEGYYYLGLSLFNRGELENALSQFRRILDHKPEFVQARLLTALILLKQKRVDDSLAEASKALETDSRNALACNIIGSAYMAKGMYDEGMKYLNKSTEIDPKIIDAHLKKGLFKLSRGRVHEAETDFTTAVKVAPDVLNSRLILAAYQMRQNNYDKALATLRQGLTGKKDDAVLYNTMAAVMFADKKREEGIKCLQKAKEADPAFAPAAFNLATCHAASGNLDLAVREYQGVIQREPRNLKALLGMAVLSELKGDEKEAFAWYGKARETGELAGFQALAGYHAKRGEYAKALSVLDAELKAFPRNSDAYAQKARIFVAQKKYPEAIKILDDMASMAPEQALLLKVGVYAQMKENRKALDEARRIITLRPNSAFGYLVLSTVLASQGEYPKAIQEARNGLRIEPNNVKGTMQLGDLYARNGDLAAASDAYERVIKTNPDFAPAYAAQGMLLELKNKKREAAAKYRQALAKGEDYVPALNNLAYLYADGFGPRDEALRLSLMAFKKDPENPAILDTFGYALLKNGRGDDARKILDKGVRLLPKNPSVRYHVALACKATGDRSGAVTHLQQALQMGNFPEADQARKLLGELTARN</sequence>
<feature type="repeat" description="TPR" evidence="3">
    <location>
        <begin position="190"/>
        <end position="223"/>
    </location>
</feature>
<organism evidence="4 5">
    <name type="scientific">Geobacter pickeringii</name>
    <dbReference type="NCBI Taxonomy" id="345632"/>
    <lineage>
        <taxon>Bacteria</taxon>
        <taxon>Pseudomonadati</taxon>
        <taxon>Thermodesulfobacteriota</taxon>
        <taxon>Desulfuromonadia</taxon>
        <taxon>Geobacterales</taxon>
        <taxon>Geobacteraceae</taxon>
        <taxon>Geobacter</taxon>
    </lineage>
</organism>
<dbReference type="Pfam" id="PF13181">
    <property type="entry name" value="TPR_8"/>
    <property type="match status" value="1"/>
</dbReference>
<dbReference type="SMART" id="SM00028">
    <property type="entry name" value="TPR"/>
    <property type="match status" value="19"/>
</dbReference>
<proteinExistence type="predicted"/>
<name>A0A0B5B9T8_9BACT</name>
<dbReference type="NCBIfam" id="TIGR02917">
    <property type="entry name" value="PEP_TPR_lipo"/>
    <property type="match status" value="1"/>
</dbReference>
<dbReference type="OrthoDB" id="220004at2"/>
<protein>
    <submittedName>
        <fullName evidence="4">Uncharacterized protein</fullName>
    </submittedName>
</protein>
<dbReference type="InterPro" id="IPR050498">
    <property type="entry name" value="Ycf3"/>
</dbReference>
<evidence type="ECO:0000256" key="2">
    <source>
        <dbReference type="ARBA" id="ARBA00022803"/>
    </source>
</evidence>
<dbReference type="AlphaFoldDB" id="A0A0B5B9T8"/>
<dbReference type="PROSITE" id="PS50005">
    <property type="entry name" value="TPR"/>
    <property type="match status" value="8"/>
</dbReference>
<dbReference type="PANTHER" id="PTHR44858">
    <property type="entry name" value="TETRATRICOPEPTIDE REPEAT PROTEIN 6"/>
    <property type="match status" value="1"/>
</dbReference>
<gene>
    <name evidence="4" type="ORF">GPICK_09125</name>
</gene>
<dbReference type="SUPFAM" id="SSF48452">
    <property type="entry name" value="TPR-like"/>
    <property type="match status" value="4"/>
</dbReference>
<feature type="repeat" description="TPR" evidence="3">
    <location>
        <begin position="661"/>
        <end position="694"/>
    </location>
</feature>
<feature type="repeat" description="TPR" evidence="3">
    <location>
        <begin position="52"/>
        <end position="85"/>
    </location>
</feature>
<dbReference type="PANTHER" id="PTHR44858:SF1">
    <property type="entry name" value="UDP-N-ACETYLGLUCOSAMINE--PEPTIDE N-ACETYLGLUCOSAMINYLTRANSFERASE SPINDLY-RELATED"/>
    <property type="match status" value="1"/>
</dbReference>
<dbReference type="InterPro" id="IPR019734">
    <property type="entry name" value="TPR_rpt"/>
</dbReference>
<reference evidence="4 5" key="1">
    <citation type="journal article" date="2015" name="Genome Announc.">
        <title>Complete Genome of Geobacter pickeringii G13T, a Metal-Reducing Isolate from Sedimentary Kaolin Deposits.</title>
        <authorList>
            <person name="Badalamenti J.P."/>
            <person name="Bond D.R."/>
        </authorList>
    </citation>
    <scope>NUCLEOTIDE SEQUENCE [LARGE SCALE GENOMIC DNA]</scope>
    <source>
        <strain evidence="4 5">G13</strain>
    </source>
</reference>